<comment type="caution">
    <text evidence="1">The sequence shown here is derived from an EMBL/GenBank/DDBJ whole genome shotgun (WGS) entry which is preliminary data.</text>
</comment>
<organism evidence="1 2">
    <name type="scientific">Trichoglossum hirsutum</name>
    <dbReference type="NCBI Taxonomy" id="265104"/>
    <lineage>
        <taxon>Eukaryota</taxon>
        <taxon>Fungi</taxon>
        <taxon>Dikarya</taxon>
        <taxon>Ascomycota</taxon>
        <taxon>Pezizomycotina</taxon>
        <taxon>Geoglossomycetes</taxon>
        <taxon>Geoglossales</taxon>
        <taxon>Geoglossaceae</taxon>
        <taxon>Trichoglossum</taxon>
    </lineage>
</organism>
<evidence type="ECO:0000313" key="2">
    <source>
        <dbReference type="Proteomes" id="UP000750711"/>
    </source>
</evidence>
<accession>A0A9P8L880</accession>
<dbReference type="Proteomes" id="UP000750711">
    <property type="component" value="Unassembled WGS sequence"/>
</dbReference>
<name>A0A9P8L880_9PEZI</name>
<dbReference type="EMBL" id="JAGHQM010001240">
    <property type="protein sequence ID" value="KAH0556064.1"/>
    <property type="molecule type" value="Genomic_DNA"/>
</dbReference>
<reference evidence="1" key="1">
    <citation type="submission" date="2021-03" db="EMBL/GenBank/DDBJ databases">
        <title>Comparative genomics and phylogenomic investigation of the class Geoglossomycetes provide insights into ecological specialization and systematics.</title>
        <authorList>
            <person name="Melie T."/>
            <person name="Pirro S."/>
            <person name="Miller A.N."/>
            <person name="Quandt A."/>
        </authorList>
    </citation>
    <scope>NUCLEOTIDE SEQUENCE</scope>
    <source>
        <strain evidence="1">CAQ_001_2017</strain>
    </source>
</reference>
<sequence length="321" mass="36685">MQKSATHPSKPKAEFTGFSTEIGSKFFGINASANFMIPKNIRIQRNSNSYDQMLSFSSNIPVILYDTSDQRAWMVPALGVIYHMVHVWFSQHRDSFTTTINQPPYARAVANIGREAREVISDHGEFSLYHSVEDRKPRFLREHVKNYLLQFEQMMAAPPVHDSLGTEKLRGWDLMEIVWGQPLSSLSTPTRAKFQGNWYSLIRNSNMIVLFCHGLGDVIVPEFESQKVCKAWKAVPLGKDYLTATVRCLKMCSSHFPDSRGFSKLMAKRHRRPGELDAIFADCSHGDKAKCHRAQHLWKRDEVSKFEDLQIEGAVIFGNQD</sequence>
<gene>
    <name evidence="1" type="ORF">GP486_005996</name>
</gene>
<keyword evidence="2" id="KW-1185">Reference proteome</keyword>
<proteinExistence type="predicted"/>
<dbReference type="AlphaFoldDB" id="A0A9P8L880"/>
<protein>
    <submittedName>
        <fullName evidence="1">Uncharacterized protein</fullName>
    </submittedName>
</protein>
<evidence type="ECO:0000313" key="1">
    <source>
        <dbReference type="EMBL" id="KAH0556064.1"/>
    </source>
</evidence>